<gene>
    <name evidence="3" type="ORF">TrRE_jg10999</name>
</gene>
<evidence type="ECO:0000313" key="3">
    <source>
        <dbReference type="EMBL" id="GMH65928.1"/>
    </source>
</evidence>
<accession>A0A9W7E513</accession>
<dbReference type="GO" id="GO:0070072">
    <property type="term" value="P:vacuolar proton-transporting V-type ATPase complex assembly"/>
    <property type="evidence" value="ECO:0007669"/>
    <property type="project" value="InterPro"/>
</dbReference>
<reference evidence="3" key="1">
    <citation type="submission" date="2022-07" db="EMBL/GenBank/DDBJ databases">
        <title>Genome analysis of Parmales, a sister group of diatoms, reveals the evolutionary specialization of diatoms from phago-mixotrophs to photoautotrophs.</title>
        <authorList>
            <person name="Ban H."/>
            <person name="Sato S."/>
            <person name="Yoshikawa S."/>
            <person name="Kazumasa Y."/>
            <person name="Nakamura Y."/>
            <person name="Ichinomiya M."/>
            <person name="Saitoh K."/>
            <person name="Sato N."/>
            <person name="Blanc-Mathieu R."/>
            <person name="Endo H."/>
            <person name="Kuwata A."/>
            <person name="Ogata H."/>
        </authorList>
    </citation>
    <scope>NUCLEOTIDE SEQUENCE</scope>
</reference>
<protein>
    <submittedName>
        <fullName evidence="3">Uncharacterized protein</fullName>
    </submittedName>
</protein>
<feature type="transmembrane region" description="Helical" evidence="2">
    <location>
        <begin position="35"/>
        <end position="58"/>
    </location>
</feature>
<evidence type="ECO:0000256" key="1">
    <source>
        <dbReference type="SAM" id="MobiDB-lite"/>
    </source>
</evidence>
<keyword evidence="4" id="KW-1185">Reference proteome</keyword>
<dbReference type="InterPro" id="IPR013945">
    <property type="entry name" value="Pkr1"/>
</dbReference>
<dbReference type="Proteomes" id="UP001165082">
    <property type="component" value="Unassembled WGS sequence"/>
</dbReference>
<keyword evidence="2" id="KW-0812">Transmembrane</keyword>
<dbReference type="OrthoDB" id="10358264at2759"/>
<dbReference type="AlphaFoldDB" id="A0A9W7E513"/>
<proteinExistence type="predicted"/>
<organism evidence="3 4">
    <name type="scientific">Triparma retinervis</name>
    <dbReference type="NCBI Taxonomy" id="2557542"/>
    <lineage>
        <taxon>Eukaryota</taxon>
        <taxon>Sar</taxon>
        <taxon>Stramenopiles</taxon>
        <taxon>Ochrophyta</taxon>
        <taxon>Bolidophyceae</taxon>
        <taxon>Parmales</taxon>
        <taxon>Triparmaceae</taxon>
        <taxon>Triparma</taxon>
    </lineage>
</organism>
<evidence type="ECO:0000313" key="4">
    <source>
        <dbReference type="Proteomes" id="UP001165082"/>
    </source>
</evidence>
<feature type="transmembrane region" description="Helical" evidence="2">
    <location>
        <begin position="12"/>
        <end position="29"/>
    </location>
</feature>
<name>A0A9W7E513_9STRA</name>
<keyword evidence="2" id="KW-0472">Membrane</keyword>
<dbReference type="EMBL" id="BRXZ01001229">
    <property type="protein sequence ID" value="GMH65928.1"/>
    <property type="molecule type" value="Genomic_DNA"/>
</dbReference>
<feature type="region of interest" description="Disordered" evidence="1">
    <location>
        <begin position="62"/>
        <end position="82"/>
    </location>
</feature>
<comment type="caution">
    <text evidence="3">The sequence shown here is derived from an EMBL/GenBank/DDBJ whole genome shotgun (WGS) entry which is preliminary data.</text>
</comment>
<dbReference type="Pfam" id="PF08636">
    <property type="entry name" value="Pkr1"/>
    <property type="match status" value="1"/>
</dbReference>
<evidence type="ECO:0000256" key="2">
    <source>
        <dbReference type="SAM" id="Phobius"/>
    </source>
</evidence>
<keyword evidence="2" id="KW-1133">Transmembrane helix</keyword>
<sequence length="82" mass="8732">MEPGSSLRLLPVIKLCCLAIIALSCTMIYKDIAAFHMYVLIFLACGLWGSVWFLTVALDEAGGPVSTPVTQAGKGGKENKSD</sequence>